<feature type="compositionally biased region" description="Basic and acidic residues" evidence="2">
    <location>
        <begin position="155"/>
        <end position="168"/>
    </location>
</feature>
<dbReference type="AlphaFoldDB" id="A0A1G8NXY7"/>
<name>A0A1G8NXY7_9RHOB</name>
<dbReference type="PANTHER" id="PTHR10884">
    <property type="entry name" value="NADH DEHYDROGENASE UBIQUINONE IRON-SULFUR PROTEIN 3"/>
    <property type="match status" value="1"/>
</dbReference>
<evidence type="ECO:0000256" key="1">
    <source>
        <dbReference type="ARBA" id="ARBA00007569"/>
    </source>
</evidence>
<dbReference type="OrthoDB" id="9803286at2"/>
<dbReference type="GO" id="GO:0008137">
    <property type="term" value="F:NADH dehydrogenase (ubiquinone) activity"/>
    <property type="evidence" value="ECO:0007669"/>
    <property type="project" value="InterPro"/>
</dbReference>
<dbReference type="Gene3D" id="3.30.460.80">
    <property type="entry name" value="NADH:ubiquinone oxidoreductase, 30kDa subunit"/>
    <property type="match status" value="1"/>
</dbReference>
<dbReference type="STRING" id="571298.SAMN04488026_100812"/>
<evidence type="ECO:0000259" key="3">
    <source>
        <dbReference type="Pfam" id="PF00329"/>
    </source>
</evidence>
<dbReference type="EMBL" id="FNEK01000008">
    <property type="protein sequence ID" value="SDI84856.1"/>
    <property type="molecule type" value="Genomic_DNA"/>
</dbReference>
<dbReference type="PANTHER" id="PTHR10884:SF14">
    <property type="entry name" value="NADH DEHYDROGENASE [UBIQUINONE] IRON-SULFUR PROTEIN 3, MITOCHONDRIAL"/>
    <property type="match status" value="1"/>
</dbReference>
<evidence type="ECO:0000256" key="2">
    <source>
        <dbReference type="SAM" id="MobiDB-lite"/>
    </source>
</evidence>
<feature type="region of interest" description="Disordered" evidence="2">
    <location>
        <begin position="153"/>
        <end position="176"/>
    </location>
</feature>
<evidence type="ECO:0000313" key="5">
    <source>
        <dbReference type="Proteomes" id="UP000199382"/>
    </source>
</evidence>
<keyword evidence="5" id="KW-1185">Reference proteome</keyword>
<reference evidence="4 5" key="1">
    <citation type="submission" date="2016-10" db="EMBL/GenBank/DDBJ databases">
        <authorList>
            <person name="de Groot N.N."/>
        </authorList>
    </citation>
    <scope>NUCLEOTIDE SEQUENCE [LARGE SCALE GENOMIC DNA]</scope>
    <source>
        <strain evidence="4 5">DSM 25294</strain>
    </source>
</reference>
<dbReference type="Proteomes" id="UP000199382">
    <property type="component" value="Unassembled WGS sequence"/>
</dbReference>
<evidence type="ECO:0000313" key="4">
    <source>
        <dbReference type="EMBL" id="SDI84856.1"/>
    </source>
</evidence>
<dbReference type="SUPFAM" id="SSF143243">
    <property type="entry name" value="Nqo5-like"/>
    <property type="match status" value="1"/>
</dbReference>
<protein>
    <submittedName>
        <fullName evidence="4">NADH dehydrogenase subunit C</fullName>
    </submittedName>
</protein>
<sequence length="176" mass="20855">MRDIHARLKQRHHLGQFERQRPGLAFFTVPREYLRGLLLDLRDKEGFSHLVLLTAVDWMEEGLFQLTYMLNNRAEDVTFGIRVMLDRDEAEGDSIHDLWPTAETYQRELKEMFGINFPGSPRIDDEFILEGWTDLPPYRRDFDSLAYSQQTYAERPGRVTHDPREHMKQKLYPDGV</sequence>
<organism evidence="4 5">
    <name type="scientific">Aliiruegeria lutimaris</name>
    <dbReference type="NCBI Taxonomy" id="571298"/>
    <lineage>
        <taxon>Bacteria</taxon>
        <taxon>Pseudomonadati</taxon>
        <taxon>Pseudomonadota</taxon>
        <taxon>Alphaproteobacteria</taxon>
        <taxon>Rhodobacterales</taxon>
        <taxon>Roseobacteraceae</taxon>
        <taxon>Aliiruegeria</taxon>
    </lineage>
</organism>
<comment type="similarity">
    <text evidence="1">Belongs to the complex I 30 kDa subunit family.</text>
</comment>
<gene>
    <name evidence="4" type="ORF">SAMN04488026_100812</name>
</gene>
<dbReference type="Pfam" id="PF00329">
    <property type="entry name" value="Complex1_30kDa"/>
    <property type="match status" value="1"/>
</dbReference>
<feature type="domain" description="NADH:ubiquinone oxidoreductase 30kDa subunit" evidence="3">
    <location>
        <begin position="28"/>
        <end position="144"/>
    </location>
</feature>
<dbReference type="InterPro" id="IPR001268">
    <property type="entry name" value="NADH_UbQ_OxRdtase_30kDa_su"/>
</dbReference>
<dbReference type="RefSeq" id="WP_093151217.1">
    <property type="nucleotide sequence ID" value="NZ_FNEK01000008.1"/>
</dbReference>
<dbReference type="InterPro" id="IPR037232">
    <property type="entry name" value="NADH_quin_OxRdtase_su_C/D-like"/>
</dbReference>
<proteinExistence type="inferred from homology"/>
<accession>A0A1G8NXY7</accession>